<accession>A0A6J7NCZ6</accession>
<dbReference type="PANTHER" id="PTHR43725:SF53">
    <property type="entry name" value="UDP-ARABINOSE 4-EPIMERASE 1"/>
    <property type="match status" value="1"/>
</dbReference>
<evidence type="ECO:0000313" key="12">
    <source>
        <dbReference type="EMBL" id="CAB5073331.1"/>
    </source>
</evidence>
<sequence length="322" mass="34613">MTRETWLITGGAGYIGTHIADLFVQDGKDVVLLDSLYQGLKPRVDYLGKKHGHEIPLHIVDIRDYTAVENILKNQAFIGIVHTAALKAVGESVEKPDEYKEVNFTATAELLKLAQKHGVKKFLFSSTAAVYGSPDTMEPCKENGPLAPISPYGSTKLDAESKVTEFINTPGNSGTSLRFFNVVGSAAQELLDNSIENLVPIVLGQLNKGEAPVIFGTDYPTQDGTCVRDYVDVRDIAAAHLVAANATGAIPPIINVGTGRGASVREIIKLVLDAVNKSDTAVIEAPRRAGDPAFLCANVDLAAKEMGFKSKFSLEESIRSLF</sequence>
<dbReference type="Gene3D" id="3.40.50.720">
    <property type="entry name" value="NAD(P)-binding Rossmann-like Domain"/>
    <property type="match status" value="1"/>
</dbReference>
<evidence type="ECO:0000256" key="3">
    <source>
        <dbReference type="ARBA" id="ARBA00023027"/>
    </source>
</evidence>
<dbReference type="AlphaFoldDB" id="A0A6J7NCZ6"/>
<evidence type="ECO:0000313" key="11">
    <source>
        <dbReference type="EMBL" id="CAB5021559.1"/>
    </source>
</evidence>
<dbReference type="GO" id="GO:0003978">
    <property type="term" value="F:UDP-glucose 4-epimerase activity"/>
    <property type="evidence" value="ECO:0007669"/>
    <property type="project" value="InterPro"/>
</dbReference>
<evidence type="ECO:0000313" key="8">
    <source>
        <dbReference type="EMBL" id="CAB4732704.1"/>
    </source>
</evidence>
<evidence type="ECO:0000256" key="5">
    <source>
        <dbReference type="ARBA" id="ARBA00023277"/>
    </source>
</evidence>
<dbReference type="EMBL" id="CAEZZH010000009">
    <property type="protein sequence ID" value="CAB4757705.1"/>
    <property type="molecule type" value="Genomic_DNA"/>
</dbReference>
<evidence type="ECO:0000313" key="10">
    <source>
        <dbReference type="EMBL" id="CAB4988702.1"/>
    </source>
</evidence>
<dbReference type="GO" id="GO:0033499">
    <property type="term" value="P:galactose catabolic process via UDP-galactose, Leloir pathway"/>
    <property type="evidence" value="ECO:0007669"/>
    <property type="project" value="TreeGrafter"/>
</dbReference>
<evidence type="ECO:0000256" key="2">
    <source>
        <dbReference type="ARBA" id="ARBA00007637"/>
    </source>
</evidence>
<evidence type="ECO:0000259" key="6">
    <source>
        <dbReference type="Pfam" id="PF01370"/>
    </source>
</evidence>
<evidence type="ECO:0000313" key="7">
    <source>
        <dbReference type="EMBL" id="CAB4599528.1"/>
    </source>
</evidence>
<dbReference type="EMBL" id="CAFBOO010000008">
    <property type="protein sequence ID" value="CAB4988702.1"/>
    <property type="molecule type" value="Genomic_DNA"/>
</dbReference>
<keyword evidence="3" id="KW-0520">NAD</keyword>
<dbReference type="EMBL" id="CAEZUM010000030">
    <property type="protein sequence ID" value="CAB4599528.1"/>
    <property type="molecule type" value="Genomic_DNA"/>
</dbReference>
<reference evidence="10" key="1">
    <citation type="submission" date="2020-05" db="EMBL/GenBank/DDBJ databases">
        <authorList>
            <person name="Chiriac C."/>
            <person name="Salcher M."/>
            <person name="Ghai R."/>
            <person name="Kavagutti S V."/>
        </authorList>
    </citation>
    <scope>NUCLEOTIDE SEQUENCE</scope>
</reference>
<dbReference type="SUPFAM" id="SSF51735">
    <property type="entry name" value="NAD(P)-binding Rossmann-fold domains"/>
    <property type="match status" value="1"/>
</dbReference>
<evidence type="ECO:0000256" key="1">
    <source>
        <dbReference type="ARBA" id="ARBA00001911"/>
    </source>
</evidence>
<dbReference type="Gene3D" id="3.90.25.10">
    <property type="entry name" value="UDP-galactose 4-epimerase, domain 1"/>
    <property type="match status" value="1"/>
</dbReference>
<gene>
    <name evidence="7" type="ORF">UFOPK1824_00598</name>
    <name evidence="8" type="ORF">UFOPK2772_00434</name>
    <name evidence="9" type="ORF">UFOPK2850_00888</name>
    <name evidence="10" type="ORF">UFOPK3982_01000</name>
    <name evidence="11" type="ORF">UFOPK4120_00887</name>
    <name evidence="12" type="ORF">UFOPK4404_00847</name>
</gene>
<comment type="similarity">
    <text evidence="2">Belongs to the NAD(P)-dependent epimerase/dehydratase family.</text>
</comment>
<evidence type="ECO:0000313" key="9">
    <source>
        <dbReference type="EMBL" id="CAB4757705.1"/>
    </source>
</evidence>
<proteinExistence type="inferred from homology"/>
<keyword evidence="4" id="KW-0413">Isomerase</keyword>
<dbReference type="InterPro" id="IPR005886">
    <property type="entry name" value="UDP_G4E"/>
</dbReference>
<dbReference type="EMBL" id="CAFBQY010000008">
    <property type="protein sequence ID" value="CAB5073331.1"/>
    <property type="molecule type" value="Genomic_DNA"/>
</dbReference>
<keyword evidence="5" id="KW-0119">Carbohydrate metabolism</keyword>
<protein>
    <submittedName>
        <fullName evidence="10">Unannotated protein</fullName>
    </submittedName>
</protein>
<organism evidence="10">
    <name type="scientific">freshwater metagenome</name>
    <dbReference type="NCBI Taxonomy" id="449393"/>
    <lineage>
        <taxon>unclassified sequences</taxon>
        <taxon>metagenomes</taxon>
        <taxon>ecological metagenomes</taxon>
    </lineage>
</organism>
<evidence type="ECO:0000256" key="4">
    <source>
        <dbReference type="ARBA" id="ARBA00023235"/>
    </source>
</evidence>
<name>A0A6J7NCZ6_9ZZZZ</name>
<dbReference type="InterPro" id="IPR036291">
    <property type="entry name" value="NAD(P)-bd_dom_sf"/>
</dbReference>
<feature type="domain" description="NAD-dependent epimerase/dehydratase" evidence="6">
    <location>
        <begin position="6"/>
        <end position="257"/>
    </location>
</feature>
<dbReference type="EMBL" id="CAFBPO010000008">
    <property type="protein sequence ID" value="CAB5021559.1"/>
    <property type="molecule type" value="Genomic_DNA"/>
</dbReference>
<dbReference type="NCBIfam" id="TIGR01179">
    <property type="entry name" value="galE"/>
    <property type="match status" value="1"/>
</dbReference>
<dbReference type="InterPro" id="IPR001509">
    <property type="entry name" value="Epimerase_deHydtase"/>
</dbReference>
<comment type="cofactor">
    <cofactor evidence="1">
        <name>NAD(+)</name>
        <dbReference type="ChEBI" id="CHEBI:57540"/>
    </cofactor>
</comment>
<dbReference type="Pfam" id="PF01370">
    <property type="entry name" value="Epimerase"/>
    <property type="match status" value="1"/>
</dbReference>
<dbReference type="PANTHER" id="PTHR43725">
    <property type="entry name" value="UDP-GLUCOSE 4-EPIMERASE"/>
    <property type="match status" value="1"/>
</dbReference>
<dbReference type="EMBL" id="CAEZYT010000015">
    <property type="protein sequence ID" value="CAB4732704.1"/>
    <property type="molecule type" value="Genomic_DNA"/>
</dbReference>